<comment type="caution">
    <text evidence="5">The sequence shown here is derived from an EMBL/GenBank/DDBJ whole genome shotgun (WGS) entry which is preliminary data.</text>
</comment>
<evidence type="ECO:0000256" key="3">
    <source>
        <dbReference type="PROSITE-ProRule" id="PRU00023"/>
    </source>
</evidence>
<dbReference type="Pfam" id="PF12796">
    <property type="entry name" value="Ank_2"/>
    <property type="match status" value="1"/>
</dbReference>
<evidence type="ECO:0000256" key="2">
    <source>
        <dbReference type="ARBA" id="ARBA00023043"/>
    </source>
</evidence>
<reference evidence="5" key="1">
    <citation type="submission" date="2023-06" db="EMBL/GenBank/DDBJ databases">
        <title>Genome-scale phylogeny and comparative genomics of the fungal order Sordariales.</title>
        <authorList>
            <consortium name="Lawrence Berkeley National Laboratory"/>
            <person name="Hensen N."/>
            <person name="Bonometti L."/>
            <person name="Westerberg I."/>
            <person name="Brannstrom I.O."/>
            <person name="Guillou S."/>
            <person name="Cros-Aarteil S."/>
            <person name="Calhoun S."/>
            <person name="Haridas S."/>
            <person name="Kuo A."/>
            <person name="Mondo S."/>
            <person name="Pangilinan J."/>
            <person name="Riley R."/>
            <person name="Labutti K."/>
            <person name="Andreopoulos B."/>
            <person name="Lipzen A."/>
            <person name="Chen C."/>
            <person name="Yanf M."/>
            <person name="Daum C."/>
            <person name="Ng V."/>
            <person name="Clum A."/>
            <person name="Steindorff A."/>
            <person name="Ohm R."/>
            <person name="Martin F."/>
            <person name="Silar P."/>
            <person name="Natvig D."/>
            <person name="Lalanne C."/>
            <person name="Gautier V."/>
            <person name="Ament-Velasquez S.L."/>
            <person name="Kruys A."/>
            <person name="Hutchinson M.I."/>
            <person name="Powell A.J."/>
            <person name="Barry K."/>
            <person name="Miller A.N."/>
            <person name="Grigoriev I.V."/>
            <person name="Debuchy R."/>
            <person name="Gladieux P."/>
            <person name="Thoren M.H."/>
            <person name="Johannesson H."/>
        </authorList>
    </citation>
    <scope>NUCLEOTIDE SEQUENCE</scope>
    <source>
        <strain evidence="5">PSN4</strain>
    </source>
</reference>
<feature type="region of interest" description="Disordered" evidence="4">
    <location>
        <begin position="27"/>
        <end position="60"/>
    </location>
</feature>
<dbReference type="PANTHER" id="PTHR24189">
    <property type="entry name" value="MYOTROPHIN"/>
    <property type="match status" value="1"/>
</dbReference>
<dbReference type="SMART" id="SM00248">
    <property type="entry name" value="ANK"/>
    <property type="match status" value="6"/>
</dbReference>
<dbReference type="InterPro" id="IPR002110">
    <property type="entry name" value="Ankyrin_rpt"/>
</dbReference>
<dbReference type="Gene3D" id="1.25.40.20">
    <property type="entry name" value="Ankyrin repeat-containing domain"/>
    <property type="match status" value="2"/>
</dbReference>
<dbReference type="InterPro" id="IPR050745">
    <property type="entry name" value="Multifunctional_regulatory"/>
</dbReference>
<feature type="compositionally biased region" description="Basic and acidic residues" evidence="4">
    <location>
        <begin position="37"/>
        <end position="53"/>
    </location>
</feature>
<accession>A0AAJ0FG68</accession>
<evidence type="ECO:0000256" key="4">
    <source>
        <dbReference type="SAM" id="MobiDB-lite"/>
    </source>
</evidence>
<dbReference type="AlphaFoldDB" id="A0AAJ0FG68"/>
<dbReference type="SUPFAM" id="SSF48403">
    <property type="entry name" value="Ankyrin repeat"/>
    <property type="match status" value="1"/>
</dbReference>
<dbReference type="Proteomes" id="UP001239445">
    <property type="component" value="Unassembled WGS sequence"/>
</dbReference>
<sequence>MATLTLTRRRQRCSTINGIAEIQTPSTDDVLSGMESKAGRGREARSSCRELHASSRPTFRPTPSVWLHGTDCSCKEGAFNGQQQAEDSEAALRVLEMSEMHRRRRKAGILSNPKTRRRYSAAISISWLFPSAPVQSAGMADELCDACLSMDIPKIDRLLFDENTPINCRNRTGMSPLMAAIHAVTLEGRRRPRTHLALIGFLLDSGADPNDMTSHFGSHPSSILASACALNLPDVVRLLLDRGAAPDAPTPAPKSRPKAQSVRGMRPIHAAILTNAHDCLSVLLAHGNANTASTIDGTKSVFFGPPLHRSSPFPTRDITALHLASDDALATKILLHHGADPTLRDSYGRTPLHWAVGAENPAVVSQLLFVGADAEAVDAEGATPLALLVGRIERGVDGADGPDVMRLLLDHCADADRKWPEGRGMSLRHRVLMVERWRARYASVLDRFG</sequence>
<feature type="repeat" description="ANK" evidence="3">
    <location>
        <begin position="347"/>
        <end position="379"/>
    </location>
</feature>
<dbReference type="PROSITE" id="PS50297">
    <property type="entry name" value="ANK_REP_REGION"/>
    <property type="match status" value="1"/>
</dbReference>
<proteinExistence type="predicted"/>
<name>A0AAJ0FG68_9PEZI</name>
<gene>
    <name evidence="5" type="ORF">QBC47DRAFT_373112</name>
</gene>
<organism evidence="5 6">
    <name type="scientific">Echria macrotheca</name>
    <dbReference type="NCBI Taxonomy" id="438768"/>
    <lineage>
        <taxon>Eukaryota</taxon>
        <taxon>Fungi</taxon>
        <taxon>Dikarya</taxon>
        <taxon>Ascomycota</taxon>
        <taxon>Pezizomycotina</taxon>
        <taxon>Sordariomycetes</taxon>
        <taxon>Sordariomycetidae</taxon>
        <taxon>Sordariales</taxon>
        <taxon>Schizotheciaceae</taxon>
        <taxon>Echria</taxon>
    </lineage>
</organism>
<evidence type="ECO:0000256" key="1">
    <source>
        <dbReference type="ARBA" id="ARBA00022737"/>
    </source>
</evidence>
<dbReference type="PANTHER" id="PTHR24189:SF50">
    <property type="entry name" value="ANKYRIN REPEAT AND SOCS BOX PROTEIN 2"/>
    <property type="match status" value="1"/>
</dbReference>
<evidence type="ECO:0000313" key="6">
    <source>
        <dbReference type="Proteomes" id="UP001239445"/>
    </source>
</evidence>
<dbReference type="PROSITE" id="PS50088">
    <property type="entry name" value="ANK_REPEAT"/>
    <property type="match status" value="1"/>
</dbReference>
<evidence type="ECO:0000313" key="5">
    <source>
        <dbReference type="EMBL" id="KAK1759810.1"/>
    </source>
</evidence>
<feature type="region of interest" description="Disordered" evidence="4">
    <location>
        <begin position="244"/>
        <end position="263"/>
    </location>
</feature>
<dbReference type="InterPro" id="IPR036770">
    <property type="entry name" value="Ankyrin_rpt-contain_sf"/>
</dbReference>
<keyword evidence="2 3" id="KW-0040">ANK repeat</keyword>
<dbReference type="EMBL" id="MU839828">
    <property type="protein sequence ID" value="KAK1759810.1"/>
    <property type="molecule type" value="Genomic_DNA"/>
</dbReference>
<protein>
    <submittedName>
        <fullName evidence="5">Ankyrin repeat-containing domain protein</fullName>
    </submittedName>
</protein>
<keyword evidence="6" id="KW-1185">Reference proteome</keyword>
<keyword evidence="1" id="KW-0677">Repeat</keyword>